<dbReference type="InterPro" id="IPR041664">
    <property type="entry name" value="AAA_16"/>
</dbReference>
<comment type="caution">
    <text evidence="4">The sequence shown here is derived from an EMBL/GenBank/DDBJ whole genome shotgun (WGS) entry which is preliminary data.</text>
</comment>
<dbReference type="PANTHER" id="PTHR19860:SF14">
    <property type="entry name" value="DUF4062 DOMAIN-CONTAINING PROTEIN"/>
    <property type="match status" value="1"/>
</dbReference>
<protein>
    <recommendedName>
        <fullName evidence="3">Orc1-like AAA ATPase domain-containing protein</fullName>
    </recommendedName>
</protein>
<feature type="region of interest" description="Disordered" evidence="2">
    <location>
        <begin position="505"/>
        <end position="530"/>
    </location>
</feature>
<proteinExistence type="predicted"/>
<evidence type="ECO:0000256" key="2">
    <source>
        <dbReference type="SAM" id="MobiDB-lite"/>
    </source>
</evidence>
<evidence type="ECO:0000259" key="3">
    <source>
        <dbReference type="Pfam" id="PF13191"/>
    </source>
</evidence>
<dbReference type="OrthoDB" id="2325716at2759"/>
<feature type="compositionally biased region" description="Basic and acidic residues" evidence="2">
    <location>
        <begin position="508"/>
        <end position="520"/>
    </location>
</feature>
<dbReference type="Pfam" id="PF13191">
    <property type="entry name" value="AAA_16"/>
    <property type="match status" value="1"/>
</dbReference>
<accession>A0A7D9HLL8</accession>
<organism evidence="4 5">
    <name type="scientific">Paramuricea clavata</name>
    <name type="common">Red gorgonian</name>
    <name type="synonym">Violescent sea-whip</name>
    <dbReference type="NCBI Taxonomy" id="317549"/>
    <lineage>
        <taxon>Eukaryota</taxon>
        <taxon>Metazoa</taxon>
        <taxon>Cnidaria</taxon>
        <taxon>Anthozoa</taxon>
        <taxon>Octocorallia</taxon>
        <taxon>Malacalcyonacea</taxon>
        <taxon>Plexauridae</taxon>
        <taxon>Paramuricea</taxon>
    </lineage>
</organism>
<dbReference type="InterPro" id="IPR011990">
    <property type="entry name" value="TPR-like_helical_dom_sf"/>
</dbReference>
<dbReference type="PANTHER" id="PTHR19860">
    <property type="entry name" value="DDB1- AND CUL4-ASSOCIATED FACTOR 12-RELATED"/>
    <property type="match status" value="1"/>
</dbReference>
<feature type="compositionally biased region" description="Polar residues" evidence="2">
    <location>
        <begin position="474"/>
        <end position="487"/>
    </location>
</feature>
<sequence>MEDDSEVLVKEVFPDLRLWCEQRKLHLVECDLRWGVPKDSTSEETIRICLEVLDRCHEENVLPYFLNLTCERAGWIPTFGDLTYNLAAQYGWIYGLSVTEMEIVHGAYRKCNPNALFLIRDGDFASKLPESLKDAFVDPDSFAQQKLVKLKQVICEQFPSFLDIRSQCVLGRDNVLAKIEEYIRSNPKKAPLLLVGNAGSGKSAIMAKSAHDAVEKSHIQIDKPAQDVGKGRQMLKWKVYFHFVGATPGSTDLAFFLQRLTKELNPRKTDVVSDLDSLVQLANSLLSNPNTPPTIVFVDAVNQMDSDKLQYLTRWLPEVVSPNVRIVLSMIDETECHRLLRSYKTNPTEIIVGELDYESRKAIVVNTLSRYNKRLDDEQMKLLLSKKGSANPLWLSLACEELRVYGVFKMVNEKIQSLSDDLLSLEEQVLTRFEEENGGQLVIATVCLLETSRHGLLETDSRREHKPGDDEPSSTKSETQGTGTSDATEALADKLQEKVNIAYVQTGESKDDQKKQDGEKTGAAGSSQKRRRIHLPAVKWAIVYRALKPLLRPCGDLGEGRLDFYHRSISKAVRRKYFGGEEAHKKHMYTFWHGRLAEFFEHCEDFDRKSEELPYHLEQLLDNNRLTRCLLDWPVFERLFSEDFSVDLLRSWQKAGGYAAASNLYRESLNILEGSGASAAEIAERKFMVITFLIQAGQYKESLELLEELRKIEEEQMGARTEKMAEIYQLMSKTKSEIVKNYNFVTQSQLKEDREIVEFCHKCISYREKLSGDENEFKCAMVRLLIAHHLSIVADLERSEAKRKEAFTTIELAIAVFKKQNDTGHLAEAIMTKSFINPRLSKHFHEKEKMLMTAQELCAKTYGEKHMLMLRLFLNIGILYEDNRNFETAFDYFIKWHDTCIEVLGPSHPKTKRAQDTLKEPTYVRIAKMREQQAAGTA</sequence>
<gene>
    <name evidence="4" type="ORF">PACLA_8A043145</name>
</gene>
<dbReference type="EMBL" id="CACRXK020001082">
    <property type="protein sequence ID" value="CAB3986856.1"/>
    <property type="molecule type" value="Genomic_DNA"/>
</dbReference>
<dbReference type="AlphaFoldDB" id="A0A7D9HLL8"/>
<dbReference type="InterPro" id="IPR027417">
    <property type="entry name" value="P-loop_NTPase"/>
</dbReference>
<dbReference type="GO" id="GO:0080008">
    <property type="term" value="C:Cul4-RING E3 ubiquitin ligase complex"/>
    <property type="evidence" value="ECO:0007669"/>
    <property type="project" value="TreeGrafter"/>
</dbReference>
<keyword evidence="1" id="KW-0677">Repeat</keyword>
<keyword evidence="5" id="KW-1185">Reference proteome</keyword>
<feature type="compositionally biased region" description="Basic and acidic residues" evidence="2">
    <location>
        <begin position="457"/>
        <end position="469"/>
    </location>
</feature>
<dbReference type="Proteomes" id="UP001152795">
    <property type="component" value="Unassembled WGS sequence"/>
</dbReference>
<dbReference type="InterPro" id="IPR051191">
    <property type="entry name" value="DCAF12"/>
</dbReference>
<evidence type="ECO:0000313" key="5">
    <source>
        <dbReference type="Proteomes" id="UP001152795"/>
    </source>
</evidence>
<name>A0A7D9HLL8_PARCT</name>
<evidence type="ECO:0000256" key="1">
    <source>
        <dbReference type="ARBA" id="ARBA00022737"/>
    </source>
</evidence>
<dbReference type="Pfam" id="PF13374">
    <property type="entry name" value="TPR_10"/>
    <property type="match status" value="1"/>
</dbReference>
<dbReference type="Gene3D" id="1.25.40.10">
    <property type="entry name" value="Tetratricopeptide repeat domain"/>
    <property type="match status" value="1"/>
</dbReference>
<reference evidence="4" key="1">
    <citation type="submission" date="2020-04" db="EMBL/GenBank/DDBJ databases">
        <authorList>
            <person name="Alioto T."/>
            <person name="Alioto T."/>
            <person name="Gomez Garrido J."/>
        </authorList>
    </citation>
    <scope>NUCLEOTIDE SEQUENCE</scope>
    <source>
        <strain evidence="4">A484AB</strain>
    </source>
</reference>
<evidence type="ECO:0000313" key="4">
    <source>
        <dbReference type="EMBL" id="CAB3986856.1"/>
    </source>
</evidence>
<feature type="region of interest" description="Disordered" evidence="2">
    <location>
        <begin position="457"/>
        <end position="487"/>
    </location>
</feature>
<dbReference type="Gene3D" id="3.40.50.300">
    <property type="entry name" value="P-loop containing nucleotide triphosphate hydrolases"/>
    <property type="match status" value="1"/>
</dbReference>
<dbReference type="SUPFAM" id="SSF52540">
    <property type="entry name" value="P-loop containing nucleoside triphosphate hydrolases"/>
    <property type="match status" value="1"/>
</dbReference>
<feature type="domain" description="Orc1-like AAA ATPase" evidence="3">
    <location>
        <begin position="170"/>
        <end position="316"/>
    </location>
</feature>